<dbReference type="InterPro" id="IPR029063">
    <property type="entry name" value="SAM-dependent_MTases_sf"/>
</dbReference>
<dbReference type="RefSeq" id="WP_072848513.1">
    <property type="nucleotide sequence ID" value="NZ_FRAH01000004.1"/>
</dbReference>
<accession>A0A1M6LFA1</accession>
<dbReference type="GO" id="GO:0006298">
    <property type="term" value="P:mismatch repair"/>
    <property type="evidence" value="ECO:0007669"/>
    <property type="project" value="TreeGrafter"/>
</dbReference>
<reference evidence="4 5" key="1">
    <citation type="submission" date="2016-11" db="EMBL/GenBank/DDBJ databases">
        <authorList>
            <person name="Jaros S."/>
            <person name="Januszkiewicz K."/>
            <person name="Wedrychowicz H."/>
        </authorList>
    </citation>
    <scope>NUCLEOTIDE SEQUENCE [LARGE SCALE GENOMIC DNA]</scope>
    <source>
        <strain evidence="4 5">DSM 14214</strain>
    </source>
</reference>
<dbReference type="GO" id="GO:0032259">
    <property type="term" value="P:methylation"/>
    <property type="evidence" value="ECO:0007669"/>
    <property type="project" value="UniProtKB-KW"/>
</dbReference>
<keyword evidence="3" id="KW-0949">S-adenosyl-L-methionine</keyword>
<dbReference type="AlphaFoldDB" id="A0A1M6LFA1"/>
<protein>
    <submittedName>
        <fullName evidence="4">DNA adenine methylase</fullName>
    </submittedName>
</protein>
<name>A0A1M6LFA1_9FIRM</name>
<evidence type="ECO:0000256" key="1">
    <source>
        <dbReference type="ARBA" id="ARBA00022603"/>
    </source>
</evidence>
<dbReference type="PANTHER" id="PTHR30481">
    <property type="entry name" value="DNA ADENINE METHYLASE"/>
    <property type="match status" value="1"/>
</dbReference>
<dbReference type="SUPFAM" id="SSF53335">
    <property type="entry name" value="S-adenosyl-L-methionine-dependent methyltransferases"/>
    <property type="match status" value="1"/>
</dbReference>
<dbReference type="Gene3D" id="3.40.50.150">
    <property type="entry name" value="Vaccinia Virus protein VP39"/>
    <property type="match status" value="2"/>
</dbReference>
<dbReference type="Pfam" id="PF02086">
    <property type="entry name" value="MethyltransfD12"/>
    <property type="match status" value="1"/>
</dbReference>
<sequence>MMNSFFPWIGGKKLMRDIILERFPVDYDRYIEAFGGAAWILFAKEPEPFEVYNDYNSDLTNMFYVVKYRPLAFLEELGFLPLNGKEEFEFFLDWNKRKDFSVPYEKEELELAKHYLTPLEYDQYKEMIDNRAILGDVRRAANFYKLIRYSYAGGSKSYNGQPVNIMQTYQTIWQANRRLNENGIKTESDKRKAIGRAGKGVIIQNKSFDELIPLYDRPKAFTYCDPPYYGTEKLYTAKFSRESHFHLRDVLGSVKGYFMLSYNDCDFIRDLYRGYYIESFERLNSISQRYDPGNMFKELLITNYDTNERKRRQPRQLTLL</sequence>
<dbReference type="GO" id="GO:1904047">
    <property type="term" value="F:S-adenosyl-L-methionine binding"/>
    <property type="evidence" value="ECO:0007669"/>
    <property type="project" value="TreeGrafter"/>
</dbReference>
<evidence type="ECO:0000256" key="2">
    <source>
        <dbReference type="ARBA" id="ARBA00022679"/>
    </source>
</evidence>
<dbReference type="PRINTS" id="PR00505">
    <property type="entry name" value="D12N6MTFRASE"/>
</dbReference>
<dbReference type="GO" id="GO:0009307">
    <property type="term" value="P:DNA restriction-modification system"/>
    <property type="evidence" value="ECO:0007669"/>
    <property type="project" value="InterPro"/>
</dbReference>
<evidence type="ECO:0000313" key="5">
    <source>
        <dbReference type="Proteomes" id="UP000183975"/>
    </source>
</evidence>
<dbReference type="Proteomes" id="UP000183975">
    <property type="component" value="Unassembled WGS sequence"/>
</dbReference>
<dbReference type="InterPro" id="IPR012327">
    <property type="entry name" value="MeTrfase_D12"/>
</dbReference>
<dbReference type="GO" id="GO:0009007">
    <property type="term" value="F:site-specific DNA-methyltransferase (adenine-specific) activity"/>
    <property type="evidence" value="ECO:0007669"/>
    <property type="project" value="UniProtKB-EC"/>
</dbReference>
<evidence type="ECO:0000256" key="3">
    <source>
        <dbReference type="ARBA" id="ARBA00022691"/>
    </source>
</evidence>
<evidence type="ECO:0000313" key="4">
    <source>
        <dbReference type="EMBL" id="SHJ69874.1"/>
    </source>
</evidence>
<gene>
    <name evidence="4" type="ORF">SAMN02745138_00365</name>
</gene>
<keyword evidence="2" id="KW-0808">Transferase</keyword>
<dbReference type="GO" id="GO:0043565">
    <property type="term" value="F:sequence-specific DNA binding"/>
    <property type="evidence" value="ECO:0007669"/>
    <property type="project" value="TreeGrafter"/>
</dbReference>
<keyword evidence="5" id="KW-1185">Reference proteome</keyword>
<dbReference type="OrthoDB" id="9805629at2"/>
<organism evidence="4 5">
    <name type="scientific">Anaerotignum lactatifermentans DSM 14214</name>
    <dbReference type="NCBI Taxonomy" id="1121323"/>
    <lineage>
        <taxon>Bacteria</taxon>
        <taxon>Bacillati</taxon>
        <taxon>Bacillota</taxon>
        <taxon>Clostridia</taxon>
        <taxon>Lachnospirales</taxon>
        <taxon>Anaerotignaceae</taxon>
        <taxon>Anaerotignum</taxon>
    </lineage>
</organism>
<dbReference type="EMBL" id="FRAH01000004">
    <property type="protein sequence ID" value="SHJ69874.1"/>
    <property type="molecule type" value="Genomic_DNA"/>
</dbReference>
<proteinExistence type="predicted"/>
<keyword evidence="1 4" id="KW-0489">Methyltransferase</keyword>